<feature type="transmembrane region" description="Helical" evidence="6">
    <location>
        <begin position="22"/>
        <end position="44"/>
    </location>
</feature>
<proteinExistence type="inferred from homology"/>
<dbReference type="EMBL" id="WVTB01000030">
    <property type="protein sequence ID" value="KAF3807360.1"/>
    <property type="molecule type" value="Genomic_DNA"/>
</dbReference>
<evidence type="ECO:0000256" key="1">
    <source>
        <dbReference type="ARBA" id="ARBA00004370"/>
    </source>
</evidence>
<dbReference type="GO" id="GO:0005744">
    <property type="term" value="C:TIM23 mitochondrial import inner membrane translocase complex"/>
    <property type="evidence" value="ECO:0007669"/>
    <property type="project" value="TreeGrafter"/>
</dbReference>
<protein>
    <submittedName>
        <fullName evidence="7">Protein MGR2</fullName>
    </submittedName>
</protein>
<keyword evidence="3 6" id="KW-0812">Transmembrane</keyword>
<evidence type="ECO:0000313" key="8">
    <source>
        <dbReference type="Proteomes" id="UP000613401"/>
    </source>
</evidence>
<comment type="similarity">
    <text evidence="2">Belongs to the MGR2 family.</text>
</comment>
<evidence type="ECO:0000256" key="3">
    <source>
        <dbReference type="ARBA" id="ARBA00022692"/>
    </source>
</evidence>
<dbReference type="GO" id="GO:0045039">
    <property type="term" value="P:protein insertion into mitochondrial inner membrane"/>
    <property type="evidence" value="ECO:0007669"/>
    <property type="project" value="TreeGrafter"/>
</dbReference>
<evidence type="ECO:0000256" key="6">
    <source>
        <dbReference type="SAM" id="Phobius"/>
    </source>
</evidence>
<dbReference type="Proteomes" id="UP000613401">
    <property type="component" value="Unassembled WGS sequence"/>
</dbReference>
<dbReference type="Pfam" id="PF10247">
    <property type="entry name" value="Romo1"/>
    <property type="match status" value="1"/>
</dbReference>
<reference evidence="7" key="1">
    <citation type="journal article" date="2020" name="Phytopathology">
        <title>Genome sequence and comparative analysis of Colletotrichum gloeosporioides isolated from Liriodendron leaves.</title>
        <authorList>
            <person name="Fu F.F."/>
            <person name="Hao Z."/>
            <person name="Wang P."/>
            <person name="Lu Y."/>
            <person name="Xue L.J."/>
            <person name="Wei G."/>
            <person name="Tian Y."/>
            <person name="Baishi H."/>
            <person name="Xu H."/>
            <person name="Shi J."/>
            <person name="Cheng T."/>
            <person name="Wang G."/>
            <person name="Yi Y."/>
            <person name="Chen J."/>
        </authorList>
    </citation>
    <scope>NUCLEOTIDE SEQUENCE</scope>
    <source>
        <strain evidence="7">Lc1</strain>
    </source>
</reference>
<dbReference type="GeneID" id="69015957"/>
<dbReference type="AlphaFoldDB" id="A0A8H4CNU9"/>
<dbReference type="GO" id="GO:0030150">
    <property type="term" value="P:protein import into mitochondrial matrix"/>
    <property type="evidence" value="ECO:0007669"/>
    <property type="project" value="TreeGrafter"/>
</dbReference>
<evidence type="ECO:0000256" key="5">
    <source>
        <dbReference type="ARBA" id="ARBA00023136"/>
    </source>
</evidence>
<evidence type="ECO:0000256" key="4">
    <source>
        <dbReference type="ARBA" id="ARBA00022989"/>
    </source>
</evidence>
<dbReference type="PANTHER" id="PTHR28525">
    <property type="entry name" value="REACTIVE OXYGEN SPECIES MODULATOR 1"/>
    <property type="match status" value="1"/>
</dbReference>
<gene>
    <name evidence="7" type="ORF">GCG54_00008817</name>
</gene>
<keyword evidence="4 6" id="KW-1133">Transmembrane helix</keyword>
<name>A0A8H4CNU9_COLGL</name>
<dbReference type="PANTHER" id="PTHR28525:SF1">
    <property type="entry name" value="REACTIVE OXYGEN SPECIES MODULATOR 1"/>
    <property type="match status" value="1"/>
</dbReference>
<organism evidence="7 8">
    <name type="scientific">Colletotrichum gloeosporioides</name>
    <name type="common">Anthracnose fungus</name>
    <name type="synonym">Glomerella cingulata</name>
    <dbReference type="NCBI Taxonomy" id="474922"/>
    <lineage>
        <taxon>Eukaryota</taxon>
        <taxon>Fungi</taxon>
        <taxon>Dikarya</taxon>
        <taxon>Ascomycota</taxon>
        <taxon>Pezizomycotina</taxon>
        <taxon>Sordariomycetes</taxon>
        <taxon>Hypocreomycetidae</taxon>
        <taxon>Glomerellales</taxon>
        <taxon>Glomerellaceae</taxon>
        <taxon>Colletotrichum</taxon>
        <taxon>Colletotrichum gloeosporioides species complex</taxon>
    </lineage>
</organism>
<evidence type="ECO:0000313" key="7">
    <source>
        <dbReference type="EMBL" id="KAF3807360.1"/>
    </source>
</evidence>
<accession>A0A8H4CNU9</accession>
<dbReference type="InterPro" id="IPR018450">
    <property type="entry name" value="Romo1/Mgr2"/>
</dbReference>
<dbReference type="RefSeq" id="XP_045266519.1">
    <property type="nucleotide sequence ID" value="XM_045408776.1"/>
</dbReference>
<comment type="subcellular location">
    <subcellularLocation>
        <location evidence="1">Membrane</location>
    </subcellularLocation>
</comment>
<sequence>MPPVPQQHAGAMGPSIADKLKMGALMGGTVGAVMGFVFGSINIMRYGAGPNGIMRTLGQYMAGSGATFGYAQPYRPLRQELTGPSFFMSIGSVIRSDSAIAEAAYRNMQRRPVLVYGPGSDFSKRQQ</sequence>
<keyword evidence="5 6" id="KW-0472">Membrane</keyword>
<keyword evidence="8" id="KW-1185">Reference proteome</keyword>
<reference evidence="7" key="2">
    <citation type="submission" date="2020-03" db="EMBL/GenBank/DDBJ databases">
        <authorList>
            <person name="Fu F.-F."/>
            <person name="Chen J."/>
        </authorList>
    </citation>
    <scope>NUCLEOTIDE SEQUENCE</scope>
    <source>
        <strain evidence="7">Lc1</strain>
    </source>
</reference>
<dbReference type="SMART" id="SM01378">
    <property type="entry name" value="Romo1"/>
    <property type="match status" value="1"/>
</dbReference>
<evidence type="ECO:0000256" key="2">
    <source>
        <dbReference type="ARBA" id="ARBA00007839"/>
    </source>
</evidence>
<comment type="caution">
    <text evidence="7">The sequence shown here is derived from an EMBL/GenBank/DDBJ whole genome shotgun (WGS) entry which is preliminary data.</text>
</comment>